<organism evidence="3 4">
    <name type="scientific">Haematococcus lacustris</name>
    <name type="common">Green alga</name>
    <name type="synonym">Haematococcus pluvialis</name>
    <dbReference type="NCBI Taxonomy" id="44745"/>
    <lineage>
        <taxon>Eukaryota</taxon>
        <taxon>Viridiplantae</taxon>
        <taxon>Chlorophyta</taxon>
        <taxon>core chlorophytes</taxon>
        <taxon>Chlorophyceae</taxon>
        <taxon>CS clade</taxon>
        <taxon>Chlamydomonadales</taxon>
        <taxon>Haematococcaceae</taxon>
        <taxon>Haematococcus</taxon>
    </lineage>
</organism>
<comment type="caution">
    <text evidence="3">The sequence shown here is derived from an EMBL/GenBank/DDBJ whole genome shotgun (WGS) entry which is preliminary data.</text>
</comment>
<evidence type="ECO:0000256" key="2">
    <source>
        <dbReference type="SAM" id="Phobius"/>
    </source>
</evidence>
<feature type="transmembrane region" description="Helical" evidence="2">
    <location>
        <begin position="39"/>
        <end position="60"/>
    </location>
</feature>
<keyword evidence="2" id="KW-0812">Transmembrane</keyword>
<keyword evidence="4" id="KW-1185">Reference proteome</keyword>
<gene>
    <name evidence="3" type="ORF">HaLaN_21681</name>
</gene>
<accession>A0A699ZPV7</accession>
<sequence>MVAGALGLIVLMDNEHTSWLAGTQFANLVHKLAHINTNINAMLLNGGMIGTATILFGLAGRLPKQVKKQRSPSAAASAPAPSPSAAAEATPAPEDKKSQ</sequence>
<keyword evidence="2" id="KW-0472">Membrane</keyword>
<dbReference type="EMBL" id="BLLF01002409">
    <property type="protein sequence ID" value="GFH23975.1"/>
    <property type="molecule type" value="Genomic_DNA"/>
</dbReference>
<evidence type="ECO:0000313" key="3">
    <source>
        <dbReference type="EMBL" id="GFH23975.1"/>
    </source>
</evidence>
<evidence type="ECO:0000256" key="1">
    <source>
        <dbReference type="SAM" id="MobiDB-lite"/>
    </source>
</evidence>
<protein>
    <submittedName>
        <fullName evidence="3">Uncharacterized protein</fullName>
    </submittedName>
</protein>
<name>A0A699ZPV7_HAELA</name>
<keyword evidence="2" id="KW-1133">Transmembrane helix</keyword>
<proteinExistence type="predicted"/>
<feature type="region of interest" description="Disordered" evidence="1">
    <location>
        <begin position="66"/>
        <end position="99"/>
    </location>
</feature>
<dbReference type="AlphaFoldDB" id="A0A699ZPV7"/>
<dbReference type="Proteomes" id="UP000485058">
    <property type="component" value="Unassembled WGS sequence"/>
</dbReference>
<feature type="compositionally biased region" description="Low complexity" evidence="1">
    <location>
        <begin position="71"/>
        <end position="92"/>
    </location>
</feature>
<evidence type="ECO:0000313" key="4">
    <source>
        <dbReference type="Proteomes" id="UP000485058"/>
    </source>
</evidence>
<reference evidence="3 4" key="1">
    <citation type="submission" date="2020-02" db="EMBL/GenBank/DDBJ databases">
        <title>Draft genome sequence of Haematococcus lacustris strain NIES-144.</title>
        <authorList>
            <person name="Morimoto D."/>
            <person name="Nakagawa S."/>
            <person name="Yoshida T."/>
            <person name="Sawayama S."/>
        </authorList>
    </citation>
    <scope>NUCLEOTIDE SEQUENCE [LARGE SCALE GENOMIC DNA]</scope>
    <source>
        <strain evidence="3 4">NIES-144</strain>
    </source>
</reference>